<evidence type="ECO:0008006" key="3">
    <source>
        <dbReference type="Google" id="ProtNLM"/>
    </source>
</evidence>
<name>A0ABT3M4D3_9LEPT</name>
<evidence type="ECO:0000313" key="2">
    <source>
        <dbReference type="Proteomes" id="UP001208794"/>
    </source>
</evidence>
<sequence length="258" mass="30823">MKNNKSILKMRKIVYFKCLFIIIMVFSQCKYFEKEGFGKQWKERPDVELIEGNIFYIRNNKDTNSEYLFDRLNLDPRAIAKMLVVPYAQKLEKIFREKKYEDFYYEISHTIREPLAVKLGIYKLEYEEDGDPSPVYMNDDHYAKVKTAFMDSFRKGEGYCSTSLFFIKPIKKIEIRAYQAFDPRRDPETKVPIDYHFTYRIDFIHNDDPKLETDSEDRGHAITINVDHDFNKPFTIYEITRIINHCPVPELQDPVEGE</sequence>
<dbReference type="EMBL" id="JAMQPR010000001">
    <property type="protein sequence ID" value="MCW7502892.1"/>
    <property type="molecule type" value="Genomic_DNA"/>
</dbReference>
<comment type="caution">
    <text evidence="1">The sequence shown here is derived from an EMBL/GenBank/DDBJ whole genome shotgun (WGS) entry which is preliminary data.</text>
</comment>
<reference evidence="1 2" key="1">
    <citation type="submission" date="2022-06" db="EMBL/GenBank/DDBJ databases">
        <title>Leptospira isolates from biofilms formed at urban environments.</title>
        <authorList>
            <person name="Ribeiro P.S."/>
            <person name="Sousa T."/>
            <person name="Carvalho N."/>
            <person name="Aburjaile F."/>
            <person name="Neves F."/>
            <person name="Oliveira D."/>
            <person name="Blanco L."/>
            <person name="Lima J."/>
            <person name="Costa F."/>
            <person name="Brenig B."/>
            <person name="Soares S."/>
            <person name="Ramos R."/>
            <person name="Goes-Neto A."/>
            <person name="Matiuzzi M."/>
            <person name="Azevedo V."/>
            <person name="Ristow P."/>
        </authorList>
    </citation>
    <scope>NUCLEOTIDE SEQUENCE [LARGE SCALE GENOMIC DNA]</scope>
    <source>
        <strain evidence="1 2">VSF14</strain>
    </source>
</reference>
<dbReference type="Proteomes" id="UP001208794">
    <property type="component" value="Unassembled WGS sequence"/>
</dbReference>
<gene>
    <name evidence="1" type="ORF">ND855_02055</name>
</gene>
<keyword evidence="2" id="KW-1185">Reference proteome</keyword>
<dbReference type="RefSeq" id="WP_265356966.1">
    <property type="nucleotide sequence ID" value="NZ_JAMQPR010000001.1"/>
</dbReference>
<organism evidence="1 2">
    <name type="scientific">Leptospira paudalimensis</name>
    <dbReference type="NCBI Taxonomy" id="2950024"/>
    <lineage>
        <taxon>Bacteria</taxon>
        <taxon>Pseudomonadati</taxon>
        <taxon>Spirochaetota</taxon>
        <taxon>Spirochaetia</taxon>
        <taxon>Leptospirales</taxon>
        <taxon>Leptospiraceae</taxon>
        <taxon>Leptospira</taxon>
    </lineage>
</organism>
<proteinExistence type="predicted"/>
<protein>
    <recommendedName>
        <fullName evidence="3">Lipoprotein</fullName>
    </recommendedName>
</protein>
<accession>A0ABT3M4D3</accession>
<evidence type="ECO:0000313" key="1">
    <source>
        <dbReference type="EMBL" id="MCW7502892.1"/>
    </source>
</evidence>